<sequence length="101" mass="10850">MSGGSCVRAVGCEVRGPRFESQSGPSQIFIAPLCPPSTNWVARSLKTRRNPQQGDLRLSDSPYGQGAGSGARTRDRRVPTDLRADSQATMLPTPHKNTGIQ</sequence>
<gene>
    <name evidence="2" type="ORF">PoB_004647500</name>
</gene>
<organism evidence="2 3">
    <name type="scientific">Plakobranchus ocellatus</name>
    <dbReference type="NCBI Taxonomy" id="259542"/>
    <lineage>
        <taxon>Eukaryota</taxon>
        <taxon>Metazoa</taxon>
        <taxon>Spiralia</taxon>
        <taxon>Lophotrochozoa</taxon>
        <taxon>Mollusca</taxon>
        <taxon>Gastropoda</taxon>
        <taxon>Heterobranchia</taxon>
        <taxon>Euthyneura</taxon>
        <taxon>Panpulmonata</taxon>
        <taxon>Sacoglossa</taxon>
        <taxon>Placobranchoidea</taxon>
        <taxon>Plakobranchidae</taxon>
        <taxon>Plakobranchus</taxon>
    </lineage>
</organism>
<dbReference type="AlphaFoldDB" id="A0AAV4BKG0"/>
<feature type="compositionally biased region" description="Basic and acidic residues" evidence="1">
    <location>
        <begin position="72"/>
        <end position="84"/>
    </location>
</feature>
<feature type="region of interest" description="Disordered" evidence="1">
    <location>
        <begin position="46"/>
        <end position="101"/>
    </location>
</feature>
<evidence type="ECO:0000313" key="3">
    <source>
        <dbReference type="Proteomes" id="UP000735302"/>
    </source>
</evidence>
<accession>A0AAV4BKG0</accession>
<comment type="caution">
    <text evidence="2">The sequence shown here is derived from an EMBL/GenBank/DDBJ whole genome shotgun (WGS) entry which is preliminary data.</text>
</comment>
<reference evidence="2 3" key="1">
    <citation type="journal article" date="2021" name="Elife">
        <title>Chloroplast acquisition without the gene transfer in kleptoplastic sea slugs, Plakobranchus ocellatus.</title>
        <authorList>
            <person name="Maeda T."/>
            <person name="Takahashi S."/>
            <person name="Yoshida T."/>
            <person name="Shimamura S."/>
            <person name="Takaki Y."/>
            <person name="Nagai Y."/>
            <person name="Toyoda A."/>
            <person name="Suzuki Y."/>
            <person name="Arimoto A."/>
            <person name="Ishii H."/>
            <person name="Satoh N."/>
            <person name="Nishiyama T."/>
            <person name="Hasebe M."/>
            <person name="Maruyama T."/>
            <person name="Minagawa J."/>
            <person name="Obokata J."/>
            <person name="Shigenobu S."/>
        </authorList>
    </citation>
    <scope>NUCLEOTIDE SEQUENCE [LARGE SCALE GENOMIC DNA]</scope>
</reference>
<name>A0AAV4BKG0_9GAST</name>
<dbReference type="EMBL" id="BLXT01005122">
    <property type="protein sequence ID" value="GFO19970.1"/>
    <property type="molecule type" value="Genomic_DNA"/>
</dbReference>
<dbReference type="Proteomes" id="UP000735302">
    <property type="component" value="Unassembled WGS sequence"/>
</dbReference>
<protein>
    <submittedName>
        <fullName evidence="2">Uncharacterized protein</fullName>
    </submittedName>
</protein>
<evidence type="ECO:0000313" key="2">
    <source>
        <dbReference type="EMBL" id="GFO19970.1"/>
    </source>
</evidence>
<evidence type="ECO:0000256" key="1">
    <source>
        <dbReference type="SAM" id="MobiDB-lite"/>
    </source>
</evidence>
<proteinExistence type="predicted"/>
<feature type="compositionally biased region" description="Polar residues" evidence="1">
    <location>
        <begin position="86"/>
        <end position="101"/>
    </location>
</feature>
<keyword evidence="3" id="KW-1185">Reference proteome</keyword>